<evidence type="ECO:0000259" key="15">
    <source>
        <dbReference type="Pfam" id="PF00905"/>
    </source>
</evidence>
<dbReference type="Pfam" id="PF00905">
    <property type="entry name" value="Transpeptidase"/>
    <property type="match status" value="1"/>
</dbReference>
<evidence type="ECO:0000256" key="12">
    <source>
        <dbReference type="ARBA" id="ARBA00034000"/>
    </source>
</evidence>
<comment type="caution">
    <text evidence="17">The sequence shown here is derived from an EMBL/GenBank/DDBJ whole genome shotgun (WGS) entry which is preliminary data.</text>
</comment>
<keyword evidence="4" id="KW-0645">Protease</keyword>
<comment type="similarity">
    <text evidence="1">In the C-terminal section; belongs to the transpeptidase family.</text>
</comment>
<keyword evidence="3" id="KW-0121">Carboxypeptidase</keyword>
<dbReference type="InterPro" id="IPR036950">
    <property type="entry name" value="PBP_transglycosylase"/>
</dbReference>
<evidence type="ECO:0000313" key="17">
    <source>
        <dbReference type="EMBL" id="TMJ08013.1"/>
    </source>
</evidence>
<comment type="catalytic activity">
    <reaction evidence="13">
        <text>[GlcNAc-(1-&gt;4)-Mur2Ac(oyl-L-Ala-gamma-D-Glu-L-Lys-D-Ala-D-Ala)](n)-di-trans,octa-cis-undecaprenyl diphosphate + beta-D-GlcNAc-(1-&gt;4)-Mur2Ac(oyl-L-Ala-gamma-D-Glu-L-Lys-D-Ala-D-Ala)-di-trans,octa-cis-undecaprenyl diphosphate = [GlcNAc-(1-&gt;4)-Mur2Ac(oyl-L-Ala-gamma-D-Glu-L-Lys-D-Ala-D-Ala)](n+1)-di-trans,octa-cis-undecaprenyl diphosphate + di-trans,octa-cis-undecaprenyl diphosphate + H(+)</text>
        <dbReference type="Rhea" id="RHEA:23708"/>
        <dbReference type="Rhea" id="RHEA-COMP:9602"/>
        <dbReference type="Rhea" id="RHEA-COMP:9603"/>
        <dbReference type="ChEBI" id="CHEBI:15378"/>
        <dbReference type="ChEBI" id="CHEBI:58405"/>
        <dbReference type="ChEBI" id="CHEBI:60033"/>
        <dbReference type="ChEBI" id="CHEBI:78435"/>
        <dbReference type="EC" id="2.4.99.28"/>
    </reaction>
</comment>
<keyword evidence="14" id="KW-0472">Membrane</keyword>
<dbReference type="PANTHER" id="PTHR32282">
    <property type="entry name" value="BINDING PROTEIN TRANSPEPTIDASE, PUTATIVE-RELATED"/>
    <property type="match status" value="1"/>
</dbReference>
<feature type="transmembrane region" description="Helical" evidence="14">
    <location>
        <begin position="106"/>
        <end position="130"/>
    </location>
</feature>
<evidence type="ECO:0000256" key="9">
    <source>
        <dbReference type="ARBA" id="ARBA00022984"/>
    </source>
</evidence>
<dbReference type="GO" id="GO:0008658">
    <property type="term" value="F:penicillin binding"/>
    <property type="evidence" value="ECO:0007669"/>
    <property type="project" value="InterPro"/>
</dbReference>
<evidence type="ECO:0000256" key="11">
    <source>
        <dbReference type="ARBA" id="ARBA00023316"/>
    </source>
</evidence>
<keyword evidence="8" id="KW-0133">Cell shape</keyword>
<dbReference type="Proteomes" id="UP000315217">
    <property type="component" value="Unassembled WGS sequence"/>
</dbReference>
<feature type="domain" description="Glycosyl transferase family 51" evidence="16">
    <location>
        <begin position="155"/>
        <end position="329"/>
    </location>
</feature>
<accession>A0A537LJ46</accession>
<dbReference type="GO" id="GO:0008360">
    <property type="term" value="P:regulation of cell shape"/>
    <property type="evidence" value="ECO:0007669"/>
    <property type="project" value="UniProtKB-KW"/>
</dbReference>
<name>A0A537LJ46_9BACT</name>
<dbReference type="GO" id="GO:0008955">
    <property type="term" value="F:peptidoglycan glycosyltransferase activity"/>
    <property type="evidence" value="ECO:0007669"/>
    <property type="project" value="UniProtKB-EC"/>
</dbReference>
<dbReference type="SUPFAM" id="SSF56601">
    <property type="entry name" value="beta-lactamase/transpeptidase-like"/>
    <property type="match status" value="1"/>
</dbReference>
<dbReference type="InterPro" id="IPR012338">
    <property type="entry name" value="Beta-lactam/transpept-like"/>
</dbReference>
<evidence type="ECO:0000256" key="3">
    <source>
        <dbReference type="ARBA" id="ARBA00022645"/>
    </source>
</evidence>
<gene>
    <name evidence="17" type="ORF">E6G98_12885</name>
</gene>
<reference evidence="17 18" key="1">
    <citation type="journal article" date="2019" name="Nat. Microbiol.">
        <title>Mediterranean grassland soil C-N compound turnover is dependent on rainfall and depth, and is mediated by genomically divergent microorganisms.</title>
        <authorList>
            <person name="Diamond S."/>
            <person name="Andeer P.F."/>
            <person name="Li Z."/>
            <person name="Crits-Christoph A."/>
            <person name="Burstein D."/>
            <person name="Anantharaman K."/>
            <person name="Lane K.R."/>
            <person name="Thomas B.C."/>
            <person name="Pan C."/>
            <person name="Northen T.R."/>
            <person name="Banfield J.F."/>
        </authorList>
    </citation>
    <scope>NUCLEOTIDE SEQUENCE [LARGE SCALE GENOMIC DNA]</scope>
    <source>
        <strain evidence="17">NP_1</strain>
    </source>
</reference>
<evidence type="ECO:0000256" key="4">
    <source>
        <dbReference type="ARBA" id="ARBA00022670"/>
    </source>
</evidence>
<evidence type="ECO:0000256" key="13">
    <source>
        <dbReference type="ARBA" id="ARBA00049902"/>
    </source>
</evidence>
<proteinExistence type="inferred from homology"/>
<evidence type="ECO:0000313" key="18">
    <source>
        <dbReference type="Proteomes" id="UP000315217"/>
    </source>
</evidence>
<protein>
    <submittedName>
        <fullName evidence="17">Penicillin-binding protein 1A</fullName>
    </submittedName>
</protein>
<keyword evidence="5" id="KW-0328">Glycosyltransferase</keyword>
<evidence type="ECO:0000256" key="10">
    <source>
        <dbReference type="ARBA" id="ARBA00023268"/>
    </source>
</evidence>
<dbReference type="InterPro" id="IPR050396">
    <property type="entry name" value="Glycosyltr_51/Transpeptidase"/>
</dbReference>
<evidence type="ECO:0000256" key="6">
    <source>
        <dbReference type="ARBA" id="ARBA00022679"/>
    </source>
</evidence>
<keyword evidence="14" id="KW-1133">Transmembrane helix</keyword>
<keyword evidence="7" id="KW-0378">Hydrolase</keyword>
<dbReference type="AlphaFoldDB" id="A0A537LJ46"/>
<keyword evidence="6" id="KW-0808">Transferase</keyword>
<dbReference type="FunFam" id="1.10.3810.10:FF:000001">
    <property type="entry name" value="Penicillin-binding protein 1A"/>
    <property type="match status" value="1"/>
</dbReference>
<dbReference type="InterPro" id="IPR001460">
    <property type="entry name" value="PCN-bd_Tpept"/>
</dbReference>
<comment type="similarity">
    <text evidence="2">In the N-terminal section; belongs to the glycosyltransferase 51 family.</text>
</comment>
<evidence type="ECO:0000256" key="5">
    <source>
        <dbReference type="ARBA" id="ARBA00022676"/>
    </source>
</evidence>
<sequence length="891" mass="97782">MFSPASHARPRLQFTIVNWQFTIALLGQCRLLGGPPRVSWYNESGLMNDWRSKTGKHAERVRQEAERARQASMEVYRKALKSIRTRAPGWRAKLPSDRVGWMRVGLIALAVFLALVVSGSGVVAGMALAFNRRLPDVSSLYSPPDEATRIYGANNELIASLYRENRASVPLDGIPRELRQAVIAVEDDRFYQHHGVDFRGTLRAILHNLLAGEVVEGGSTITQQLARNMFLTQRRLVSRKLAEMMLALEIERRLTKDEILERYLNQVYFGNGAYGVEMAARVYYGKSAGDLNLAESSMLAGIIRSPSVATPFQNLELAKERQRTVLRRMADLGYITPKQADGAAVQSIKLSQEGNAGLIGIRAPYFVSYILPYLLERYGEDLVYNGGLRVYTTLDPKMQAEAEKAIRAGIDQAQKDKLEVTQGALVTLDPRSGYIKAMIGGYDFAESQFNRAWQARRQPGSSFKVFIYTAAVAKGMTPTRIIVDEPVTFEIFGTVKPEDSIWTPKNYDDTYRGPMMMREALEQSINIPAIKTINEVGPQAVVDYAKRMGITSALQPNLSLALGTNDVTLMEMASAFGTLATLGVHADPIAILRVTDREGRVLEERTSRRTLALGADIAYMMTDLLKGVILRGTGTAANIGRPAAGKTGTTDDYHNAWFIGFTPYLTTAVWVGNDDNTPMNRVVGGTVPARIWGAYMKVAVQDTAPEDWQRPDGVVNATVCGTSGMLATSRCPNPRTEVFIRGTEPTEFDVSTPSTPPPDGTSTVVVSIPLSITAPAQGQEVSSPFMIEGATDPNATVSLSVVVQGSFMKINVAETRVPVTNDGHFSYLFRPALHLSGVQYVITVTATSSGGHVGTLKRWNVEARMPGLTLAKLRFNVSTLQRVNDRSPRAG</sequence>
<keyword evidence="11" id="KW-0961">Cell wall biogenesis/degradation</keyword>
<dbReference type="GO" id="GO:0009002">
    <property type="term" value="F:serine-type D-Ala-D-Ala carboxypeptidase activity"/>
    <property type="evidence" value="ECO:0007669"/>
    <property type="project" value="UniProtKB-EC"/>
</dbReference>
<comment type="catalytic activity">
    <reaction evidence="12">
        <text>Preferential cleavage: (Ac)2-L-Lys-D-Ala-|-D-Ala. Also transpeptidation of peptidyl-alanyl moieties that are N-acyl substituents of D-alanine.</text>
        <dbReference type="EC" id="3.4.16.4"/>
    </reaction>
</comment>
<dbReference type="EMBL" id="VBAI01000223">
    <property type="protein sequence ID" value="TMJ08013.1"/>
    <property type="molecule type" value="Genomic_DNA"/>
</dbReference>
<evidence type="ECO:0000256" key="7">
    <source>
        <dbReference type="ARBA" id="ARBA00022801"/>
    </source>
</evidence>
<dbReference type="GO" id="GO:0071555">
    <property type="term" value="P:cell wall organization"/>
    <property type="evidence" value="ECO:0007669"/>
    <property type="project" value="UniProtKB-KW"/>
</dbReference>
<keyword evidence="9" id="KW-0573">Peptidoglycan synthesis</keyword>
<dbReference type="GO" id="GO:0030288">
    <property type="term" value="C:outer membrane-bounded periplasmic space"/>
    <property type="evidence" value="ECO:0007669"/>
    <property type="project" value="TreeGrafter"/>
</dbReference>
<dbReference type="SUPFAM" id="SSF53955">
    <property type="entry name" value="Lysozyme-like"/>
    <property type="match status" value="1"/>
</dbReference>
<organism evidence="17 18">
    <name type="scientific">Candidatus Segetimicrobium genomatis</name>
    <dbReference type="NCBI Taxonomy" id="2569760"/>
    <lineage>
        <taxon>Bacteria</taxon>
        <taxon>Bacillati</taxon>
        <taxon>Candidatus Sysuimicrobiota</taxon>
        <taxon>Candidatus Sysuimicrobiia</taxon>
        <taxon>Candidatus Sysuimicrobiales</taxon>
        <taxon>Candidatus Segetimicrobiaceae</taxon>
        <taxon>Candidatus Segetimicrobium</taxon>
    </lineage>
</organism>
<evidence type="ECO:0000256" key="2">
    <source>
        <dbReference type="ARBA" id="ARBA00007739"/>
    </source>
</evidence>
<keyword evidence="14" id="KW-0812">Transmembrane</keyword>
<dbReference type="Gene3D" id="3.40.710.10">
    <property type="entry name" value="DD-peptidase/beta-lactamase superfamily"/>
    <property type="match status" value="1"/>
</dbReference>
<evidence type="ECO:0000259" key="16">
    <source>
        <dbReference type="Pfam" id="PF00912"/>
    </source>
</evidence>
<feature type="domain" description="Penicillin-binding protein transpeptidase" evidence="15">
    <location>
        <begin position="423"/>
        <end position="671"/>
    </location>
</feature>
<evidence type="ECO:0000256" key="14">
    <source>
        <dbReference type="SAM" id="Phobius"/>
    </source>
</evidence>
<dbReference type="InterPro" id="IPR001264">
    <property type="entry name" value="Glyco_trans_51"/>
</dbReference>
<dbReference type="PANTHER" id="PTHR32282:SF33">
    <property type="entry name" value="PEPTIDOGLYCAN GLYCOSYLTRANSFERASE"/>
    <property type="match status" value="1"/>
</dbReference>
<dbReference type="InterPro" id="IPR023346">
    <property type="entry name" value="Lysozyme-like_dom_sf"/>
</dbReference>
<dbReference type="Gene3D" id="1.10.3810.10">
    <property type="entry name" value="Biosynthetic peptidoglycan transglycosylase-like"/>
    <property type="match status" value="1"/>
</dbReference>
<dbReference type="Pfam" id="PF00912">
    <property type="entry name" value="Transgly"/>
    <property type="match status" value="1"/>
</dbReference>
<dbReference type="GO" id="GO:0006508">
    <property type="term" value="P:proteolysis"/>
    <property type="evidence" value="ECO:0007669"/>
    <property type="project" value="UniProtKB-KW"/>
</dbReference>
<dbReference type="NCBIfam" id="TIGR02074">
    <property type="entry name" value="PBP_1a_fam"/>
    <property type="match status" value="1"/>
</dbReference>
<keyword evidence="10" id="KW-0511">Multifunctional enzyme</keyword>
<evidence type="ECO:0000256" key="1">
    <source>
        <dbReference type="ARBA" id="ARBA00007090"/>
    </source>
</evidence>
<evidence type="ECO:0000256" key="8">
    <source>
        <dbReference type="ARBA" id="ARBA00022960"/>
    </source>
</evidence>
<dbReference type="GO" id="GO:0009252">
    <property type="term" value="P:peptidoglycan biosynthetic process"/>
    <property type="evidence" value="ECO:0007669"/>
    <property type="project" value="UniProtKB-KW"/>
</dbReference>